<proteinExistence type="predicted"/>
<dbReference type="Proteomes" id="UP000005707">
    <property type="component" value="Unassembled WGS sequence"/>
</dbReference>
<organism evidence="1 2">
    <name type="scientific">Haloplasma contractile SSD-17B</name>
    <dbReference type="NCBI Taxonomy" id="1033810"/>
    <lineage>
        <taxon>Bacteria</taxon>
        <taxon>Bacillati</taxon>
        <taxon>Mycoplasmatota</taxon>
        <taxon>Mollicutes</taxon>
        <taxon>Haloplasmatales</taxon>
        <taxon>Haloplasmataceae</taxon>
        <taxon>Haloplasma</taxon>
    </lineage>
</organism>
<reference evidence="1 2" key="2">
    <citation type="journal article" date="2013" name="PLoS ONE">
        <title>INDIGO - INtegrated Data Warehouse of MIcrobial GenOmes with Examples from the Red Sea Extremophiles.</title>
        <authorList>
            <person name="Alam I."/>
            <person name="Antunes A."/>
            <person name="Kamau A.A."/>
            <person name="Ba Alawi W."/>
            <person name="Kalkatawi M."/>
            <person name="Stingl U."/>
            <person name="Bajic V.B."/>
        </authorList>
    </citation>
    <scope>NUCLEOTIDE SEQUENCE [LARGE SCALE GENOMIC DNA]</scope>
    <source>
        <strain evidence="1 2">SSD-17B</strain>
    </source>
</reference>
<evidence type="ECO:0000313" key="1">
    <source>
        <dbReference type="EMBL" id="ERJ13231.1"/>
    </source>
</evidence>
<dbReference type="InParanoid" id="U2EEW2"/>
<dbReference type="STRING" id="1033810.HLPCO_000855"/>
<protein>
    <submittedName>
        <fullName evidence="1">Uncharacterized protein</fullName>
    </submittedName>
</protein>
<evidence type="ECO:0000313" key="2">
    <source>
        <dbReference type="Proteomes" id="UP000005707"/>
    </source>
</evidence>
<dbReference type="OrthoDB" id="2858797at2"/>
<keyword evidence="2" id="KW-1185">Reference proteome</keyword>
<dbReference type="RefSeq" id="WP_008826759.1">
    <property type="nucleotide sequence ID" value="NZ_AFNU02000002.1"/>
</dbReference>
<name>U2EEW2_9MOLU</name>
<accession>U2EEW2</accession>
<reference evidence="1 2" key="1">
    <citation type="journal article" date="2011" name="J. Bacteriol.">
        <title>Genome sequence of Haloplasma contractile, an unusual contractile bacterium from a deep-sea anoxic brine lake.</title>
        <authorList>
            <person name="Antunes A."/>
            <person name="Alam I."/>
            <person name="El Dorry H."/>
            <person name="Siam R."/>
            <person name="Robertson A."/>
            <person name="Bajic V.B."/>
            <person name="Stingl U."/>
        </authorList>
    </citation>
    <scope>NUCLEOTIDE SEQUENCE [LARGE SCALE GENOMIC DNA]</scope>
    <source>
        <strain evidence="1 2">SSD-17B</strain>
    </source>
</reference>
<dbReference type="AlphaFoldDB" id="U2EEW2"/>
<comment type="caution">
    <text evidence="1">The sequence shown here is derived from an EMBL/GenBank/DDBJ whole genome shotgun (WGS) entry which is preliminary data.</text>
</comment>
<dbReference type="EMBL" id="AFNU02000002">
    <property type="protein sequence ID" value="ERJ13231.1"/>
    <property type="molecule type" value="Genomic_DNA"/>
</dbReference>
<sequence length="239" mass="28052">MNMVPFHHIDKPNYLVIQFKDYKNILMLENYCSDPDCNCNEVLLNFAQLNEENKITNNLLNLKIDLKSGQVLDKTVVDPSVNAGAIIGEFNQHFYQFSDHLNENNEKVKHYFSTYQDITLPDDVTSLITGNNCVDYQKLFGKINQIIIDYNDESYLIEDQYCMKPTCLCNEVILVVYKPNAQRSEFIFRLDITTNKYEILKYNSDDDHNELINYIIENKIPVLKARYERMKELGEKFLS</sequence>
<gene>
    <name evidence="1" type="ORF">HLPCO_000855</name>
</gene>